<dbReference type="InterPro" id="IPR045582">
    <property type="entry name" value="Trehalase-like_N"/>
</dbReference>
<dbReference type="GO" id="GO:0004553">
    <property type="term" value="F:hydrolase activity, hydrolyzing O-glycosyl compounds"/>
    <property type="evidence" value="ECO:0007669"/>
    <property type="project" value="TreeGrafter"/>
</dbReference>
<sequence>MDNLNYGVIGNCKSAALISDKASIDFLCLPVFSSFTVFGKLLDNEKGGEFGIQVSPEYVIKQNYIKNTNILITHFQKGKDQFDIIDFMPRYDLGEHSNYGPPDLIRYIKHISGRPQFTINYNPKLWYAKHETYHKINKHYIKSFTKKGPYESLYLYSSIDLTEILNKEIITLDHDQFFLLSYNQKIILPNLTQINLQFERTKVYWLNWSTNTTKFPKYNEEIYRSALVLKLLTYEKTGALIAAVTTSLPETIGESRNWDYRFCWLRDASMTVSVLVTVGHGNTAKSFLNYVLNVTPYKNETIQIMYGIHGEKKLKEETLPHLSGYLNSKPVRIGNDAYKQQQHDIYGVLMDLIYYNFTIYGSKLDNTEELWTIVRSFVRNVTKNWKKPDQGIWEFRRNKKHFVFSKVLCWVALD</sequence>
<dbReference type="InterPro" id="IPR012341">
    <property type="entry name" value="6hp_glycosidase-like_sf"/>
</dbReference>
<name>A0A0F9MC09_9ZZZZ</name>
<reference evidence="3" key="1">
    <citation type="journal article" date="2015" name="Nature">
        <title>Complex archaea that bridge the gap between prokaryotes and eukaryotes.</title>
        <authorList>
            <person name="Spang A."/>
            <person name="Saw J.H."/>
            <person name="Jorgensen S.L."/>
            <person name="Zaremba-Niedzwiedzka K."/>
            <person name="Martijn J."/>
            <person name="Lind A.E."/>
            <person name="van Eijk R."/>
            <person name="Schleper C."/>
            <person name="Guy L."/>
            <person name="Ettema T.J."/>
        </authorList>
    </citation>
    <scope>NUCLEOTIDE SEQUENCE</scope>
</reference>
<dbReference type="Gene3D" id="1.50.10.10">
    <property type="match status" value="1"/>
</dbReference>
<dbReference type="Pfam" id="PF19291">
    <property type="entry name" value="TREH_N"/>
    <property type="match status" value="1"/>
</dbReference>
<evidence type="ECO:0000313" key="3">
    <source>
        <dbReference type="EMBL" id="KKN04940.1"/>
    </source>
</evidence>
<protein>
    <submittedName>
        <fullName evidence="3">Uncharacterized protein</fullName>
    </submittedName>
</protein>
<feature type="domain" description="GH15-like" evidence="1">
    <location>
        <begin position="217"/>
        <end position="414"/>
    </location>
</feature>
<dbReference type="Pfam" id="PF00723">
    <property type="entry name" value="Glyco_hydro_15"/>
    <property type="match status" value="1"/>
</dbReference>
<dbReference type="PANTHER" id="PTHR31616">
    <property type="entry name" value="TREHALASE"/>
    <property type="match status" value="1"/>
</dbReference>
<comment type="caution">
    <text evidence="3">The sequence shown here is derived from an EMBL/GenBank/DDBJ whole genome shotgun (WGS) entry which is preliminary data.</text>
</comment>
<evidence type="ECO:0000259" key="1">
    <source>
        <dbReference type="Pfam" id="PF00723"/>
    </source>
</evidence>
<accession>A0A0F9MC09</accession>
<dbReference type="InterPro" id="IPR011613">
    <property type="entry name" value="GH15-like"/>
</dbReference>
<dbReference type="InterPro" id="IPR008928">
    <property type="entry name" value="6-hairpin_glycosidase_sf"/>
</dbReference>
<organism evidence="3">
    <name type="scientific">marine sediment metagenome</name>
    <dbReference type="NCBI Taxonomy" id="412755"/>
    <lineage>
        <taxon>unclassified sequences</taxon>
        <taxon>metagenomes</taxon>
        <taxon>ecological metagenomes</taxon>
    </lineage>
</organism>
<dbReference type="SUPFAM" id="SSF48208">
    <property type="entry name" value="Six-hairpin glycosidases"/>
    <property type="match status" value="1"/>
</dbReference>
<dbReference type="EMBL" id="LAZR01004862">
    <property type="protein sequence ID" value="KKN04940.1"/>
    <property type="molecule type" value="Genomic_DNA"/>
</dbReference>
<evidence type="ECO:0000259" key="2">
    <source>
        <dbReference type="Pfam" id="PF19291"/>
    </source>
</evidence>
<gene>
    <name evidence="3" type="ORF">LCGC14_1092380</name>
</gene>
<proteinExistence type="predicted"/>
<feature type="domain" description="Trehalase-like N-terminal" evidence="2">
    <location>
        <begin position="8"/>
        <end position="134"/>
    </location>
</feature>
<dbReference type="PANTHER" id="PTHR31616:SF0">
    <property type="entry name" value="GLUCAN 1,4-ALPHA-GLUCOSIDASE"/>
    <property type="match status" value="1"/>
</dbReference>
<feature type="non-terminal residue" evidence="3">
    <location>
        <position position="414"/>
    </location>
</feature>
<dbReference type="AlphaFoldDB" id="A0A0F9MC09"/>
<dbReference type="GO" id="GO:0005975">
    <property type="term" value="P:carbohydrate metabolic process"/>
    <property type="evidence" value="ECO:0007669"/>
    <property type="project" value="InterPro"/>
</dbReference>